<organism evidence="4 5">
    <name type="scientific">Eptatretus burgeri</name>
    <name type="common">Inshore hagfish</name>
    <dbReference type="NCBI Taxonomy" id="7764"/>
    <lineage>
        <taxon>Eukaryota</taxon>
        <taxon>Metazoa</taxon>
        <taxon>Chordata</taxon>
        <taxon>Craniata</taxon>
        <taxon>Vertebrata</taxon>
        <taxon>Cyclostomata</taxon>
        <taxon>Myxini</taxon>
        <taxon>Myxiniformes</taxon>
        <taxon>Myxinidae</taxon>
        <taxon>Eptatretinae</taxon>
        <taxon>Eptatretus</taxon>
    </lineage>
</organism>
<dbReference type="PROSITE" id="PS50853">
    <property type="entry name" value="FN3"/>
    <property type="match status" value="2"/>
</dbReference>
<feature type="domain" description="Fibronectin type-III" evidence="3">
    <location>
        <begin position="1"/>
        <end position="62"/>
    </location>
</feature>
<evidence type="ECO:0000259" key="3">
    <source>
        <dbReference type="PROSITE" id="PS50853"/>
    </source>
</evidence>
<reference evidence="4" key="2">
    <citation type="submission" date="2025-09" db="UniProtKB">
        <authorList>
            <consortium name="Ensembl"/>
        </authorList>
    </citation>
    <scope>IDENTIFICATION</scope>
</reference>
<dbReference type="Pfam" id="PF00041">
    <property type="entry name" value="fn3"/>
    <property type="match status" value="1"/>
</dbReference>
<evidence type="ECO:0000313" key="5">
    <source>
        <dbReference type="Proteomes" id="UP000694388"/>
    </source>
</evidence>
<feature type="region of interest" description="Disordered" evidence="2">
    <location>
        <begin position="140"/>
        <end position="161"/>
    </location>
</feature>
<dbReference type="Gene3D" id="2.60.40.10">
    <property type="entry name" value="Immunoglobulins"/>
    <property type="match status" value="2"/>
</dbReference>
<dbReference type="CDD" id="cd00063">
    <property type="entry name" value="FN3"/>
    <property type="match status" value="2"/>
</dbReference>
<dbReference type="PANTHER" id="PTHR46708">
    <property type="entry name" value="TENASCIN"/>
    <property type="match status" value="1"/>
</dbReference>
<dbReference type="InterPro" id="IPR050991">
    <property type="entry name" value="ECM_Regulatory_Proteins"/>
</dbReference>
<feature type="domain" description="Fibronectin type-III" evidence="3">
    <location>
        <begin position="63"/>
        <end position="157"/>
    </location>
</feature>
<dbReference type="Ensembl" id="ENSEBUT00000026457.1">
    <property type="protein sequence ID" value="ENSEBUP00000025881.1"/>
    <property type="gene ID" value="ENSEBUG00000015954.1"/>
</dbReference>
<keyword evidence="5" id="KW-1185">Reference proteome</keyword>
<evidence type="ECO:0000256" key="1">
    <source>
        <dbReference type="ARBA" id="ARBA00022737"/>
    </source>
</evidence>
<accession>A0A8C4RAH6</accession>
<dbReference type="InterPro" id="IPR036116">
    <property type="entry name" value="FN3_sf"/>
</dbReference>
<sequence>MVRSFPLPGHQGEHERQLVGASQTSFPLHGLTPGVEYRINVSAVQNRNEGPAATTTINTALKRPKILDVETSPETGALTVTWQRVAVPGVSGYRVRGVPLPGEHGVTEESLVGPEQTSMPFDSLTPGIGYTISVSVVHGKTQGPSATTTAKTGLRKPEGLDVETDPFTGSLLVSWQRVASPGEKWLETK</sequence>
<proteinExistence type="predicted"/>
<keyword evidence="1" id="KW-0677">Repeat</keyword>
<name>A0A8C4RAH6_EPTBU</name>
<dbReference type="PANTHER" id="PTHR46708:SF2">
    <property type="entry name" value="FIBRONECTIN TYPE-III DOMAIN-CONTAINING PROTEIN"/>
    <property type="match status" value="1"/>
</dbReference>
<reference evidence="4" key="1">
    <citation type="submission" date="2025-08" db="UniProtKB">
        <authorList>
            <consortium name="Ensembl"/>
        </authorList>
    </citation>
    <scope>IDENTIFICATION</scope>
</reference>
<dbReference type="SUPFAM" id="SSF49265">
    <property type="entry name" value="Fibronectin type III"/>
    <property type="match status" value="2"/>
</dbReference>
<dbReference type="InterPro" id="IPR013783">
    <property type="entry name" value="Ig-like_fold"/>
</dbReference>
<dbReference type="GeneTree" id="ENSGT00940000171641"/>
<dbReference type="AlphaFoldDB" id="A0A8C4RAH6"/>
<protein>
    <recommendedName>
        <fullName evidence="3">Fibronectin type-III domain-containing protein</fullName>
    </recommendedName>
</protein>
<evidence type="ECO:0000313" key="4">
    <source>
        <dbReference type="Ensembl" id="ENSEBUP00000025881.1"/>
    </source>
</evidence>
<dbReference type="Proteomes" id="UP000694388">
    <property type="component" value="Unplaced"/>
</dbReference>
<evidence type="ECO:0000256" key="2">
    <source>
        <dbReference type="SAM" id="MobiDB-lite"/>
    </source>
</evidence>
<feature type="compositionally biased region" description="Polar residues" evidence="2">
    <location>
        <begin position="142"/>
        <end position="151"/>
    </location>
</feature>
<dbReference type="InterPro" id="IPR003961">
    <property type="entry name" value="FN3_dom"/>
</dbReference>